<feature type="compositionally biased region" description="Acidic residues" evidence="1">
    <location>
        <begin position="193"/>
        <end position="202"/>
    </location>
</feature>
<feature type="signal peptide" evidence="2">
    <location>
        <begin position="1"/>
        <end position="21"/>
    </location>
</feature>
<dbReference type="AlphaFoldDB" id="A0A7X6MG64"/>
<feature type="region of interest" description="Disordered" evidence="1">
    <location>
        <begin position="489"/>
        <end position="523"/>
    </location>
</feature>
<dbReference type="EMBL" id="JAAXPG010000013">
    <property type="protein sequence ID" value="NKY98940.1"/>
    <property type="molecule type" value="Genomic_DNA"/>
</dbReference>
<evidence type="ECO:0000313" key="4">
    <source>
        <dbReference type="Proteomes" id="UP000553209"/>
    </source>
</evidence>
<keyword evidence="4" id="KW-1185">Reference proteome</keyword>
<organism evidence="3 4">
    <name type="scientific">Nocardiopsis alborubida</name>
    <dbReference type="NCBI Taxonomy" id="146802"/>
    <lineage>
        <taxon>Bacteria</taxon>
        <taxon>Bacillati</taxon>
        <taxon>Actinomycetota</taxon>
        <taxon>Actinomycetes</taxon>
        <taxon>Streptosporangiales</taxon>
        <taxon>Nocardiopsidaceae</taxon>
        <taxon>Nocardiopsis</taxon>
    </lineage>
</organism>
<feature type="chain" id="PRO_5030955144" description="PQQ-binding-like beta-propeller repeat protein" evidence="2">
    <location>
        <begin position="22"/>
        <end position="523"/>
    </location>
</feature>
<gene>
    <name evidence="3" type="ORF">HGB44_14910</name>
</gene>
<comment type="caution">
    <text evidence="3">The sequence shown here is derived from an EMBL/GenBank/DDBJ whole genome shotgun (WGS) entry which is preliminary data.</text>
</comment>
<feature type="compositionally biased region" description="Acidic residues" evidence="1">
    <location>
        <begin position="216"/>
        <end position="237"/>
    </location>
</feature>
<evidence type="ECO:0000313" key="3">
    <source>
        <dbReference type="EMBL" id="NKY98940.1"/>
    </source>
</evidence>
<dbReference type="InterPro" id="IPR011047">
    <property type="entry name" value="Quinoprotein_ADH-like_sf"/>
</dbReference>
<reference evidence="3 4" key="1">
    <citation type="submission" date="2020-04" db="EMBL/GenBank/DDBJ databases">
        <title>MicrobeNet Type strains.</title>
        <authorList>
            <person name="Nicholson A.C."/>
        </authorList>
    </citation>
    <scope>NUCLEOTIDE SEQUENCE [LARGE SCALE GENOMIC DNA]</scope>
    <source>
        <strain evidence="3 4">ATCC 23612</strain>
    </source>
</reference>
<keyword evidence="2" id="KW-0732">Signal</keyword>
<dbReference type="SUPFAM" id="SSF50998">
    <property type="entry name" value="Quinoprotein alcohol dehydrogenase-like"/>
    <property type="match status" value="1"/>
</dbReference>
<evidence type="ECO:0000256" key="1">
    <source>
        <dbReference type="SAM" id="MobiDB-lite"/>
    </source>
</evidence>
<feature type="compositionally biased region" description="Acidic residues" evidence="1">
    <location>
        <begin position="317"/>
        <end position="339"/>
    </location>
</feature>
<dbReference type="PROSITE" id="PS51257">
    <property type="entry name" value="PROKAR_LIPOPROTEIN"/>
    <property type="match status" value="1"/>
</dbReference>
<feature type="compositionally biased region" description="Acidic residues" evidence="1">
    <location>
        <begin position="500"/>
        <end position="511"/>
    </location>
</feature>
<name>A0A7X6MG64_9ACTN</name>
<feature type="region of interest" description="Disordered" evidence="1">
    <location>
        <begin position="277"/>
        <end position="339"/>
    </location>
</feature>
<evidence type="ECO:0008006" key="5">
    <source>
        <dbReference type="Google" id="ProtNLM"/>
    </source>
</evidence>
<protein>
    <recommendedName>
        <fullName evidence="5">PQQ-binding-like beta-propeller repeat protein</fullName>
    </recommendedName>
</protein>
<evidence type="ECO:0000256" key="2">
    <source>
        <dbReference type="SAM" id="SignalP"/>
    </source>
</evidence>
<feature type="region of interest" description="Disordered" evidence="1">
    <location>
        <begin position="193"/>
        <end position="240"/>
    </location>
</feature>
<dbReference type="Gene3D" id="2.130.10.10">
    <property type="entry name" value="YVTN repeat-like/Quinoprotein amine dehydrogenase"/>
    <property type="match status" value="1"/>
</dbReference>
<sequence length="523" mass="53466">MRRSRVPRALTCGLAVLLATACTGDPEPPAPPAGEEPAPVPTAFEGEAPPGIEGEMLRYLHGGSADVHEIFADPLGVRISPVGDAFLVSSGSEDRHLLHDAATGETLWEGAARFDGFGTDRDGERVLLMADADGLPFVLDARGERLWEPAREGDAYLDGLAVRRPGGWTAEEPHGAFSLLDGGGGELWEYEFEAPSEPEAEEGASGADGGSGEPGESGETESDEGVEEPGDGGEPEEPALGVPVAARDDLVLLATGGPVLHARSIGADTAGEELWTVDGEDGDLGLPTSAPAPAPQVIGFYTLPDAGAGTESPSESASEDSGDAGDAGDGEDTGEDEADGEEVLLLRWARSEAPSTLSAHDPDTGDLLWTLEEPGANPVAGAFGSGGVAGSLYDEATGTLLLPQASGEAPVVAVDLAGGEVLWGLEEEAGSISPAFAFEGLVYGDSRASGGQDRQLVLDAVTMDVVEDELPAYVEAVTESGHAILVHDRQRFVYGPPSDEPSEGESGEPSDAEGSGAPGDEAS</sequence>
<dbReference type="InterPro" id="IPR015943">
    <property type="entry name" value="WD40/YVTN_repeat-like_dom_sf"/>
</dbReference>
<accession>A0A7X6MG64</accession>
<feature type="region of interest" description="Disordered" evidence="1">
    <location>
        <begin position="23"/>
        <end position="48"/>
    </location>
</feature>
<dbReference type="Proteomes" id="UP000553209">
    <property type="component" value="Unassembled WGS sequence"/>
</dbReference>
<proteinExistence type="predicted"/>
<dbReference type="RefSeq" id="WP_061082695.1">
    <property type="nucleotide sequence ID" value="NZ_JAAXPG010000013.1"/>
</dbReference>
<feature type="compositionally biased region" description="Pro residues" evidence="1">
    <location>
        <begin position="26"/>
        <end position="40"/>
    </location>
</feature>
<feature type="compositionally biased region" description="Gly residues" evidence="1">
    <location>
        <begin position="206"/>
        <end position="215"/>
    </location>
</feature>